<accession>A0A3M7S2J1</accession>
<comment type="caution">
    <text evidence="1">The sequence shown here is derived from an EMBL/GenBank/DDBJ whole genome shotgun (WGS) entry which is preliminary data.</text>
</comment>
<organism evidence="1 2">
    <name type="scientific">Brachionus plicatilis</name>
    <name type="common">Marine rotifer</name>
    <name type="synonym">Brachionus muelleri</name>
    <dbReference type="NCBI Taxonomy" id="10195"/>
    <lineage>
        <taxon>Eukaryota</taxon>
        <taxon>Metazoa</taxon>
        <taxon>Spiralia</taxon>
        <taxon>Gnathifera</taxon>
        <taxon>Rotifera</taxon>
        <taxon>Eurotatoria</taxon>
        <taxon>Monogononta</taxon>
        <taxon>Pseudotrocha</taxon>
        <taxon>Ploima</taxon>
        <taxon>Brachionidae</taxon>
        <taxon>Brachionus</taxon>
    </lineage>
</organism>
<dbReference type="EMBL" id="REGN01002157">
    <property type="protein sequence ID" value="RNA29879.1"/>
    <property type="molecule type" value="Genomic_DNA"/>
</dbReference>
<evidence type="ECO:0000313" key="2">
    <source>
        <dbReference type="Proteomes" id="UP000276133"/>
    </source>
</evidence>
<protein>
    <submittedName>
        <fullName evidence="1">Uncharacterized protein</fullName>
    </submittedName>
</protein>
<reference evidence="1 2" key="1">
    <citation type="journal article" date="2018" name="Sci. Rep.">
        <title>Genomic signatures of local adaptation to the degree of environmental predictability in rotifers.</title>
        <authorList>
            <person name="Franch-Gras L."/>
            <person name="Hahn C."/>
            <person name="Garcia-Roger E.M."/>
            <person name="Carmona M.J."/>
            <person name="Serra M."/>
            <person name="Gomez A."/>
        </authorList>
    </citation>
    <scope>NUCLEOTIDE SEQUENCE [LARGE SCALE GENOMIC DNA]</scope>
    <source>
        <strain evidence="1">HYR1</strain>
    </source>
</reference>
<gene>
    <name evidence="1" type="ORF">BpHYR1_029476</name>
</gene>
<dbReference type="AlphaFoldDB" id="A0A3M7S2J1"/>
<keyword evidence="2" id="KW-1185">Reference proteome</keyword>
<proteinExistence type="predicted"/>
<name>A0A3M7S2J1_BRAPC</name>
<sequence length="130" mass="14203">MHRRVHVQLGPAAHPLHRPHSEALAGRLSAHLVPQHQLLHRLEHTANFQVLDGAGHEARFGYVGGQLVQLVVVAQAAERRPRMSEPAACGMLASSTHSSISVPSTHSLAYMGRPILQFITHESDSYTIVC</sequence>
<dbReference type="Proteomes" id="UP000276133">
    <property type="component" value="Unassembled WGS sequence"/>
</dbReference>
<evidence type="ECO:0000313" key="1">
    <source>
        <dbReference type="EMBL" id="RNA29879.1"/>
    </source>
</evidence>